<dbReference type="Gene3D" id="3.30.710.10">
    <property type="entry name" value="Potassium Channel Kv1.1, Chain A"/>
    <property type="match status" value="1"/>
</dbReference>
<dbReference type="OrthoDB" id="9451547at2759"/>
<name>G0VHR8_NAUCA</name>
<dbReference type="GO" id="GO:0005634">
    <property type="term" value="C:nucleus"/>
    <property type="evidence" value="ECO:0007669"/>
    <property type="project" value="TreeGrafter"/>
</dbReference>
<dbReference type="InterPro" id="IPR011333">
    <property type="entry name" value="SKP1/BTB/POZ_sf"/>
</dbReference>
<feature type="region of interest" description="Disordered" evidence="1">
    <location>
        <begin position="246"/>
        <end position="268"/>
    </location>
</feature>
<dbReference type="HOGENOM" id="CLU_028899_0_1_1"/>
<dbReference type="GO" id="GO:0003723">
    <property type="term" value="F:RNA binding"/>
    <property type="evidence" value="ECO:0007669"/>
    <property type="project" value="TreeGrafter"/>
</dbReference>
<dbReference type="SUPFAM" id="SSF54695">
    <property type="entry name" value="POZ domain"/>
    <property type="match status" value="1"/>
</dbReference>
<dbReference type="GeneID" id="96904618"/>
<dbReference type="EMBL" id="HE576758">
    <property type="protein sequence ID" value="CCC70952.1"/>
    <property type="molecule type" value="Genomic_DNA"/>
</dbReference>
<evidence type="ECO:0000313" key="2">
    <source>
        <dbReference type="EMBL" id="CCC70952.1"/>
    </source>
</evidence>
<organism evidence="2 3">
    <name type="scientific">Naumovozyma castellii</name>
    <name type="common">Yeast</name>
    <name type="synonym">Saccharomyces castellii</name>
    <dbReference type="NCBI Taxonomy" id="27288"/>
    <lineage>
        <taxon>Eukaryota</taxon>
        <taxon>Fungi</taxon>
        <taxon>Dikarya</taxon>
        <taxon>Ascomycota</taxon>
        <taxon>Saccharomycotina</taxon>
        <taxon>Saccharomycetes</taxon>
        <taxon>Saccharomycetales</taxon>
        <taxon>Saccharomycetaceae</taxon>
        <taxon>Naumovozyma</taxon>
    </lineage>
</organism>
<reference evidence="2 3" key="1">
    <citation type="journal article" date="2011" name="Proc. Natl. Acad. Sci. U.S.A.">
        <title>Evolutionary erosion of yeast sex chromosomes by mating-type switching accidents.</title>
        <authorList>
            <person name="Gordon J.L."/>
            <person name="Armisen D."/>
            <person name="Proux-Wera E."/>
            <person name="Oheigeartaigh S.S."/>
            <person name="Byrne K.P."/>
            <person name="Wolfe K.H."/>
        </authorList>
    </citation>
    <scope>NUCLEOTIDE SEQUENCE [LARGE SCALE GENOMIC DNA]</scope>
    <source>
        <strain evidence="3">ATCC 76901 / BCRC 22586 / CBS 4309 / NBRC 1992 / NRRL Y-12630</strain>
    </source>
</reference>
<dbReference type="OMA" id="RKCWWGE"/>
<dbReference type="InParanoid" id="G0VHR8"/>
<feature type="region of interest" description="Disordered" evidence="1">
    <location>
        <begin position="352"/>
        <end position="391"/>
    </location>
</feature>
<dbReference type="FunCoup" id="G0VHR8">
    <property type="interactions" value="86"/>
</dbReference>
<dbReference type="Proteomes" id="UP000001640">
    <property type="component" value="Chromosome 7"/>
</dbReference>
<dbReference type="PANTHER" id="PTHR13384">
    <property type="entry name" value="G PATCH DOMAIN-CONTAINING PROTEIN 1"/>
    <property type="match status" value="1"/>
</dbReference>
<dbReference type="eggNOG" id="ENOG502RXS0">
    <property type="taxonomic scope" value="Eukaryota"/>
</dbReference>
<keyword evidence="3" id="KW-1185">Reference proteome</keyword>
<evidence type="ECO:0000313" key="3">
    <source>
        <dbReference type="Proteomes" id="UP000001640"/>
    </source>
</evidence>
<evidence type="ECO:0008006" key="4">
    <source>
        <dbReference type="Google" id="ProtNLM"/>
    </source>
</evidence>
<feature type="region of interest" description="Disordered" evidence="1">
    <location>
        <begin position="1"/>
        <end position="37"/>
    </location>
</feature>
<accession>G0VHR8</accession>
<reference key="2">
    <citation type="submission" date="2011-08" db="EMBL/GenBank/DDBJ databases">
        <title>Genome sequence of Naumovozyma castellii.</title>
        <authorList>
            <person name="Gordon J.L."/>
            <person name="Armisen D."/>
            <person name="Proux-Wera E."/>
            <person name="OhEigeartaigh S.S."/>
            <person name="Byrne K.P."/>
            <person name="Wolfe K.H."/>
        </authorList>
    </citation>
    <scope>NUCLEOTIDE SEQUENCE</scope>
    <source>
        <strain>Type strain:CBS 4309</strain>
    </source>
</reference>
<protein>
    <recommendedName>
        <fullName evidence="4">Growth regulation protein</fullName>
    </recommendedName>
</protein>
<dbReference type="PANTHER" id="PTHR13384:SF16">
    <property type="entry name" value="GROWTH REGULATION PROTEIN"/>
    <property type="match status" value="1"/>
</dbReference>
<feature type="compositionally biased region" description="Low complexity" evidence="1">
    <location>
        <begin position="361"/>
        <end position="380"/>
    </location>
</feature>
<gene>
    <name evidence="2" type="primary">NCAS0G00650</name>
    <name evidence="2" type="ordered locus">NCAS_0G00650</name>
</gene>
<proteinExistence type="predicted"/>
<feature type="compositionally biased region" description="Polar residues" evidence="1">
    <location>
        <begin position="1"/>
        <end position="33"/>
    </location>
</feature>
<dbReference type="KEGG" id="ncs:NCAS_0G00650"/>
<dbReference type="AlphaFoldDB" id="G0VHR8"/>
<dbReference type="RefSeq" id="XP_003677305.1">
    <property type="nucleotide sequence ID" value="XM_003677257.1"/>
</dbReference>
<evidence type="ECO:0000256" key="1">
    <source>
        <dbReference type="SAM" id="MobiDB-lite"/>
    </source>
</evidence>
<sequence length="512" mass="58271">MQNIITQVPENNSTTTTGNPLTSSDQNTSFYDNDSNDKENGDSLIHLNIQENHYFITRDQLMSLPESLLLCLFPSGVFLDRSGQVISNLSPDDEVYIVNFPPDCFEYIMEVYTKAQDDLLNYPVEKYFDKASNHKLINSAKGFFGFGSSNSLSNVNSNTSSGTAASTTTTSEHDLLHQKPAIIVLREDLDYYCVPQETFQFAKNESFENNDDLLHYFMAQVKIAAGSYLTKKTSIFEGLFSSNRLKDSHRKTSQRNNGKNSHKSRRQKLGPAEQHLMDMLCSSGFGDRSIWGNRTQESGKTVISSLALCRLANESTQEFRDMYHRAKTKWELEHNVNQDQIDDVSSVSLQNNNTTNSIVPSRSSTSVNIASNSNSSSKQSGPRESRKKNRLATLADNVRSHSTSRNSSLTRLRSSKSLELPKLYDLVPKPDINAKLLLFWRKPARKCWWGEEDIEVEIEIYGHWVDQEKKIIKLQLPHEDKDIEQQLNKIRIPVRLHIRRVWTLELSVVGVQ</sequence>